<dbReference type="AlphaFoldDB" id="A0A836CZ17"/>
<comment type="caution">
    <text evidence="1">The sequence shown here is derived from an EMBL/GenBank/DDBJ whole genome shotgun (WGS) entry which is preliminary data.</text>
</comment>
<organism evidence="1 2">
    <name type="scientific">Ovis aries</name>
    <name type="common">Sheep</name>
    <dbReference type="NCBI Taxonomy" id="9940"/>
    <lineage>
        <taxon>Eukaryota</taxon>
        <taxon>Metazoa</taxon>
        <taxon>Chordata</taxon>
        <taxon>Craniata</taxon>
        <taxon>Vertebrata</taxon>
        <taxon>Euteleostomi</taxon>
        <taxon>Mammalia</taxon>
        <taxon>Eutheria</taxon>
        <taxon>Laurasiatheria</taxon>
        <taxon>Artiodactyla</taxon>
        <taxon>Ruminantia</taxon>
        <taxon>Pecora</taxon>
        <taxon>Bovidae</taxon>
        <taxon>Caprinae</taxon>
        <taxon>Ovis</taxon>
    </lineage>
</organism>
<evidence type="ECO:0000313" key="1">
    <source>
        <dbReference type="EMBL" id="KAG5203035.1"/>
    </source>
</evidence>
<protein>
    <submittedName>
        <fullName evidence="1">Uncharacterized protein</fullName>
    </submittedName>
</protein>
<evidence type="ECO:0000313" key="2">
    <source>
        <dbReference type="Proteomes" id="UP000664991"/>
    </source>
</evidence>
<proteinExistence type="predicted"/>
<dbReference type="EMBL" id="JAEMGP010000011">
    <property type="protein sequence ID" value="KAG5203035.1"/>
    <property type="molecule type" value="Genomic_DNA"/>
</dbReference>
<name>A0A836CZ17_SHEEP</name>
<sequence length="114" mass="12211">MTLPPTPTLKQGPEMWNYPPEGRPGFVNAIVCVLQVGVTLTLYPVSKLETSCALWALSAPAVGWGLGPAWKELRVIAPGLVLLAGSCSPTGAEKKTDNTLCVSELWIVQKNLRP</sequence>
<dbReference type="Proteomes" id="UP000664991">
    <property type="component" value="Unassembled WGS sequence"/>
</dbReference>
<accession>A0A836CZ17</accession>
<reference evidence="1 2" key="1">
    <citation type="submission" date="2020-12" db="EMBL/GenBank/DDBJ databases">
        <title>De novo assembly of Tibetan sheep genome.</title>
        <authorList>
            <person name="Li X."/>
        </authorList>
    </citation>
    <scope>NUCLEOTIDE SEQUENCE [LARGE SCALE GENOMIC DNA]</scope>
    <source>
        <tissue evidence="1">Heart</tissue>
    </source>
</reference>
<gene>
    <name evidence="1" type="ORF">JEQ12_002618</name>
</gene>